<dbReference type="GO" id="GO:0008270">
    <property type="term" value="F:zinc ion binding"/>
    <property type="evidence" value="ECO:0007669"/>
    <property type="project" value="InterPro"/>
</dbReference>
<dbReference type="EMBL" id="ML977526">
    <property type="protein sequence ID" value="KAF2123537.1"/>
    <property type="molecule type" value="Genomic_DNA"/>
</dbReference>
<gene>
    <name evidence="4" type="ORF">P153DRAFT_380035</name>
</gene>
<evidence type="ECO:0000313" key="5">
    <source>
        <dbReference type="Proteomes" id="UP000799771"/>
    </source>
</evidence>
<feature type="compositionally biased region" description="Basic and acidic residues" evidence="2">
    <location>
        <begin position="263"/>
        <end position="276"/>
    </location>
</feature>
<accession>A0A6A5ZXN8</accession>
<dbReference type="Proteomes" id="UP000799771">
    <property type="component" value="Unassembled WGS sequence"/>
</dbReference>
<dbReference type="InterPro" id="IPR036864">
    <property type="entry name" value="Zn2-C6_fun-type_DNA-bd_sf"/>
</dbReference>
<dbReference type="InterPro" id="IPR021833">
    <property type="entry name" value="DUF3425"/>
</dbReference>
<dbReference type="PANTHER" id="PTHR37012">
    <property type="entry name" value="B-ZIP TRANSCRIPTION FACTOR (EUROFUNG)-RELATED"/>
    <property type="match status" value="1"/>
</dbReference>
<dbReference type="AlphaFoldDB" id="A0A6A5ZXN8"/>
<feature type="compositionally biased region" description="Polar residues" evidence="2">
    <location>
        <begin position="147"/>
        <end position="184"/>
    </location>
</feature>
<evidence type="ECO:0000313" key="4">
    <source>
        <dbReference type="EMBL" id="KAF2123537.1"/>
    </source>
</evidence>
<dbReference type="Gene3D" id="4.10.240.10">
    <property type="entry name" value="Zn(2)-C6 fungal-type DNA-binding domain"/>
    <property type="match status" value="1"/>
</dbReference>
<dbReference type="SUPFAM" id="SSF57701">
    <property type="entry name" value="Zn2/Cys6 DNA-binding domain"/>
    <property type="match status" value="1"/>
</dbReference>
<dbReference type="RefSeq" id="XP_033517931.1">
    <property type="nucleotide sequence ID" value="XM_033669899.1"/>
</dbReference>
<proteinExistence type="predicted"/>
<feature type="domain" description="Zn(2)-C6 fungal-type" evidence="3">
    <location>
        <begin position="36"/>
        <end position="66"/>
    </location>
</feature>
<dbReference type="OrthoDB" id="2985014at2759"/>
<dbReference type="PANTHER" id="PTHR37012:SF2">
    <property type="entry name" value="BZIP DOMAIN-CONTAINING PROTEIN-RELATED"/>
    <property type="match status" value="1"/>
</dbReference>
<dbReference type="Pfam" id="PF00172">
    <property type="entry name" value="Zn_clus"/>
    <property type="match status" value="1"/>
</dbReference>
<dbReference type="SMART" id="SM00066">
    <property type="entry name" value="GAL4"/>
    <property type="match status" value="1"/>
</dbReference>
<keyword evidence="5" id="KW-1185">Reference proteome</keyword>
<dbReference type="Pfam" id="PF11905">
    <property type="entry name" value="DUF3425"/>
    <property type="match status" value="1"/>
</dbReference>
<dbReference type="CDD" id="cd00067">
    <property type="entry name" value="GAL4"/>
    <property type="match status" value="1"/>
</dbReference>
<dbReference type="GeneID" id="54410331"/>
<evidence type="ECO:0000259" key="3">
    <source>
        <dbReference type="PROSITE" id="PS50048"/>
    </source>
</evidence>
<feature type="region of interest" description="Disordered" evidence="2">
    <location>
        <begin position="1"/>
        <end position="23"/>
    </location>
</feature>
<keyword evidence="1" id="KW-0539">Nucleus</keyword>
<dbReference type="PROSITE" id="PS00463">
    <property type="entry name" value="ZN2_CY6_FUNGAL_1"/>
    <property type="match status" value="1"/>
</dbReference>
<protein>
    <recommendedName>
        <fullName evidence="3">Zn(2)-C6 fungal-type domain-containing protein</fullName>
    </recommendedName>
</protein>
<reference evidence="4" key="1">
    <citation type="journal article" date="2020" name="Stud. Mycol.">
        <title>101 Dothideomycetes genomes: a test case for predicting lifestyles and emergence of pathogens.</title>
        <authorList>
            <person name="Haridas S."/>
            <person name="Albert R."/>
            <person name="Binder M."/>
            <person name="Bloem J."/>
            <person name="Labutti K."/>
            <person name="Salamov A."/>
            <person name="Andreopoulos B."/>
            <person name="Baker S."/>
            <person name="Barry K."/>
            <person name="Bills G."/>
            <person name="Bluhm B."/>
            <person name="Cannon C."/>
            <person name="Castanera R."/>
            <person name="Culley D."/>
            <person name="Daum C."/>
            <person name="Ezra D."/>
            <person name="Gonzalez J."/>
            <person name="Henrissat B."/>
            <person name="Kuo A."/>
            <person name="Liang C."/>
            <person name="Lipzen A."/>
            <person name="Lutzoni F."/>
            <person name="Magnuson J."/>
            <person name="Mondo S."/>
            <person name="Nolan M."/>
            <person name="Ohm R."/>
            <person name="Pangilinan J."/>
            <person name="Park H.-J."/>
            <person name="Ramirez L."/>
            <person name="Alfaro M."/>
            <person name="Sun H."/>
            <person name="Tritt A."/>
            <person name="Yoshinaga Y."/>
            <person name="Zwiers L.-H."/>
            <person name="Turgeon B."/>
            <person name="Goodwin S."/>
            <person name="Spatafora J."/>
            <person name="Crous P."/>
            <person name="Grigoriev I."/>
        </authorList>
    </citation>
    <scope>NUCLEOTIDE SEQUENCE</scope>
    <source>
        <strain evidence="4">CBS 119687</strain>
    </source>
</reference>
<organism evidence="4 5">
    <name type="scientific">Dothidotthia symphoricarpi CBS 119687</name>
    <dbReference type="NCBI Taxonomy" id="1392245"/>
    <lineage>
        <taxon>Eukaryota</taxon>
        <taxon>Fungi</taxon>
        <taxon>Dikarya</taxon>
        <taxon>Ascomycota</taxon>
        <taxon>Pezizomycotina</taxon>
        <taxon>Dothideomycetes</taxon>
        <taxon>Pleosporomycetidae</taxon>
        <taxon>Pleosporales</taxon>
        <taxon>Dothidotthiaceae</taxon>
        <taxon>Dothidotthia</taxon>
    </lineage>
</organism>
<feature type="region of interest" description="Disordered" evidence="2">
    <location>
        <begin position="147"/>
        <end position="211"/>
    </location>
</feature>
<sequence length="555" mass="62419">MDPSDRWTNIAPVSDEPGMQRQTPDLKKRRRAVAVACIPCRNGKSKCDGTRPVCTRCRDGNLHCHFDVPEGVSRAERMKILKRDGMSGRAEDMERIVNALRSGTDMQASTLLARLRLGERVENIATSLPATSLNATLFSPPSLLAQDSTGTSGSCLSQESTLSDDPSSYRHSSNASLASSTGQRPNWPPANLMASSTHMSSVKGKQPMRVDGDEKRPFLSIIFNREDFLLAMSDSEDEDDSDEEMNVIFAPSRTGSVSPSGNRPRDELLSSRRDQSQRSIHATHLRDRQPVVSTLRIHPNFDLRNLFGNLPFSSSVLTNNHPPDVQGVQVKNLFLPTWAMMTINTLPDPGSLRHVFSGILQQATEMIRDGVPLESVIETHPNIAALFDEAEFDKSGILSQWAAGMVHSATLNSNDFTCCAYMYCIWYLMRWMISPSPETYRVIPEWLRPTPNQLFMPHITILDFVLWPAFRELAAQIPAMQQRMEWLMDYSINLHCDWSFPVEEAFRIDEVTGRLDLCDLAKTSLRDLSNWSLRPSFRGYVSNADSYVRIRTDEC</sequence>
<name>A0A6A5ZXN8_9PLEO</name>
<dbReference type="GO" id="GO:0000981">
    <property type="term" value="F:DNA-binding transcription factor activity, RNA polymerase II-specific"/>
    <property type="evidence" value="ECO:0007669"/>
    <property type="project" value="InterPro"/>
</dbReference>
<evidence type="ECO:0000256" key="1">
    <source>
        <dbReference type="ARBA" id="ARBA00023242"/>
    </source>
</evidence>
<evidence type="ECO:0000256" key="2">
    <source>
        <dbReference type="SAM" id="MobiDB-lite"/>
    </source>
</evidence>
<dbReference type="PROSITE" id="PS50048">
    <property type="entry name" value="ZN2_CY6_FUNGAL_2"/>
    <property type="match status" value="1"/>
</dbReference>
<feature type="region of interest" description="Disordered" evidence="2">
    <location>
        <begin position="249"/>
        <end position="285"/>
    </location>
</feature>
<dbReference type="InterPro" id="IPR001138">
    <property type="entry name" value="Zn2Cys6_DnaBD"/>
</dbReference>